<feature type="non-terminal residue" evidence="2">
    <location>
        <position position="121"/>
    </location>
</feature>
<feature type="non-terminal residue" evidence="2">
    <location>
        <position position="1"/>
    </location>
</feature>
<dbReference type="InterPro" id="IPR019428">
    <property type="entry name" value="7TM_GPCR_serpentine_rcpt_Str"/>
</dbReference>
<dbReference type="Pfam" id="PF10326">
    <property type="entry name" value="7TM_GPCR_Str"/>
    <property type="match status" value="1"/>
</dbReference>
<dbReference type="EMBL" id="BTRK01000001">
    <property type="protein sequence ID" value="GMR30677.1"/>
    <property type="molecule type" value="Genomic_DNA"/>
</dbReference>
<evidence type="ECO:0000256" key="1">
    <source>
        <dbReference type="SAM" id="Phobius"/>
    </source>
</evidence>
<keyword evidence="3" id="KW-1185">Reference proteome</keyword>
<proteinExistence type="predicted"/>
<evidence type="ECO:0008006" key="4">
    <source>
        <dbReference type="Google" id="ProtNLM"/>
    </source>
</evidence>
<dbReference type="SUPFAM" id="SSF81321">
    <property type="entry name" value="Family A G protein-coupled receptor-like"/>
    <property type="match status" value="1"/>
</dbReference>
<dbReference type="Proteomes" id="UP001328107">
    <property type="component" value="Unassembled WGS sequence"/>
</dbReference>
<dbReference type="AlphaFoldDB" id="A0AAN5C5E9"/>
<protein>
    <recommendedName>
        <fullName evidence="4">G protein-coupled receptor</fullName>
    </recommendedName>
</protein>
<evidence type="ECO:0000313" key="3">
    <source>
        <dbReference type="Proteomes" id="UP001328107"/>
    </source>
</evidence>
<dbReference type="PANTHER" id="PTHR22943:SF248">
    <property type="entry name" value="SEVEN TM RECEPTOR"/>
    <property type="match status" value="1"/>
</dbReference>
<feature type="transmembrane region" description="Helical" evidence="1">
    <location>
        <begin position="55"/>
        <end position="81"/>
    </location>
</feature>
<keyword evidence="1" id="KW-0472">Membrane</keyword>
<reference evidence="3" key="1">
    <citation type="submission" date="2022-10" db="EMBL/GenBank/DDBJ databases">
        <title>Genome assembly of Pristionchus species.</title>
        <authorList>
            <person name="Yoshida K."/>
            <person name="Sommer R.J."/>
        </authorList>
    </citation>
    <scope>NUCLEOTIDE SEQUENCE [LARGE SCALE GENOMIC DNA]</scope>
    <source>
        <strain evidence="3">RS5460</strain>
    </source>
</reference>
<accession>A0AAN5C5E9</accession>
<gene>
    <name evidence="2" type="ORF">PMAYCL1PPCAC_00872</name>
</gene>
<organism evidence="2 3">
    <name type="scientific">Pristionchus mayeri</name>
    <dbReference type="NCBI Taxonomy" id="1317129"/>
    <lineage>
        <taxon>Eukaryota</taxon>
        <taxon>Metazoa</taxon>
        <taxon>Ecdysozoa</taxon>
        <taxon>Nematoda</taxon>
        <taxon>Chromadorea</taxon>
        <taxon>Rhabditida</taxon>
        <taxon>Rhabditina</taxon>
        <taxon>Diplogasteromorpha</taxon>
        <taxon>Diplogasteroidea</taxon>
        <taxon>Neodiplogasteridae</taxon>
        <taxon>Pristionchus</taxon>
    </lineage>
</organism>
<sequence length="121" mass="13787">LNLRHCLITFGATTIMTKNFSISSYLACRTISEIRKAKTFSSNYRNLQIKILRALFAQSAVPVFFVYIPYSCAILFPFLKIDDPFELANLCMTVTSFFPAWDAIVVIVLIKDFRDGLFSLV</sequence>
<dbReference type="PANTHER" id="PTHR22943">
    <property type="entry name" value="7-TRANSMEMBRANE DOMAIN RECEPTOR C.ELEGANS"/>
    <property type="match status" value="1"/>
</dbReference>
<name>A0AAN5C5E9_9BILA</name>
<keyword evidence="1" id="KW-1133">Transmembrane helix</keyword>
<comment type="caution">
    <text evidence="2">The sequence shown here is derived from an EMBL/GenBank/DDBJ whole genome shotgun (WGS) entry which is preliminary data.</text>
</comment>
<evidence type="ECO:0000313" key="2">
    <source>
        <dbReference type="EMBL" id="GMR30677.1"/>
    </source>
</evidence>
<feature type="transmembrane region" description="Helical" evidence="1">
    <location>
        <begin position="87"/>
        <end position="110"/>
    </location>
</feature>
<keyword evidence="1" id="KW-0812">Transmembrane</keyword>